<proteinExistence type="predicted"/>
<name>A0A1I5ZDT9_9BACI</name>
<protein>
    <submittedName>
        <fullName evidence="1">Uncharacterized protein</fullName>
    </submittedName>
</protein>
<dbReference type="Proteomes" id="UP000182762">
    <property type="component" value="Unassembled WGS sequence"/>
</dbReference>
<gene>
    <name evidence="1" type="ORF">SAMN02745910_01949</name>
</gene>
<comment type="caution">
    <text evidence="1">The sequence shown here is derived from an EMBL/GenBank/DDBJ whole genome shotgun (WGS) entry which is preliminary data.</text>
</comment>
<keyword evidence="2" id="KW-1185">Reference proteome</keyword>
<dbReference type="GeneID" id="93710626"/>
<evidence type="ECO:0000313" key="2">
    <source>
        <dbReference type="Proteomes" id="UP000182762"/>
    </source>
</evidence>
<organism evidence="1 2">
    <name type="scientific">Priestia endophytica DSM 13796</name>
    <dbReference type="NCBI Taxonomy" id="1121089"/>
    <lineage>
        <taxon>Bacteria</taxon>
        <taxon>Bacillati</taxon>
        <taxon>Bacillota</taxon>
        <taxon>Bacilli</taxon>
        <taxon>Bacillales</taxon>
        <taxon>Bacillaceae</taxon>
        <taxon>Priestia</taxon>
    </lineage>
</organism>
<accession>A0A1I5ZDT9</accession>
<reference evidence="1 2" key="1">
    <citation type="submission" date="2016-10" db="EMBL/GenBank/DDBJ databases">
        <authorList>
            <person name="Varghese N."/>
            <person name="Submissions S."/>
        </authorList>
    </citation>
    <scope>NUCLEOTIDE SEQUENCE [LARGE SCALE GENOMIC DNA]</scope>
    <source>
        <strain evidence="1 2">DSM 13796</strain>
    </source>
</reference>
<sequence>MDDNFLEFLANLLPPIWSRKPLTTQEKINENIKKLRNVPWFQSLFASYMDIFTTNCYVRFSIGLQNVENLLKSERKQKMFREDLVHTLQKIRMSQQRKRKQ</sequence>
<evidence type="ECO:0000313" key="1">
    <source>
        <dbReference type="EMBL" id="SFQ54602.1"/>
    </source>
</evidence>
<dbReference type="RefSeq" id="WP_061804345.1">
    <property type="nucleotide sequence ID" value="NZ_FOXX01000004.1"/>
</dbReference>
<dbReference type="EMBL" id="FOXX01000004">
    <property type="protein sequence ID" value="SFQ54602.1"/>
    <property type="molecule type" value="Genomic_DNA"/>
</dbReference>